<dbReference type="Proteomes" id="UP000284842">
    <property type="component" value="Unassembled WGS sequence"/>
</dbReference>
<accession>A0A409W9M0</accession>
<evidence type="ECO:0000313" key="3">
    <source>
        <dbReference type="EMBL" id="PPQ75188.1"/>
    </source>
</evidence>
<dbReference type="EMBL" id="NHTK01005694">
    <property type="protein sequence ID" value="PPQ75188.1"/>
    <property type="molecule type" value="Genomic_DNA"/>
</dbReference>
<dbReference type="InterPro" id="IPR040976">
    <property type="entry name" value="Pkinase_fungal"/>
</dbReference>
<protein>
    <recommendedName>
        <fullName evidence="2">Fungal-type protein kinase domain-containing protein</fullName>
    </recommendedName>
</protein>
<proteinExistence type="predicted"/>
<dbReference type="STRING" id="181874.A0A409W9M0"/>
<dbReference type="Gene3D" id="1.10.510.10">
    <property type="entry name" value="Transferase(Phosphotransferase) domain 1"/>
    <property type="match status" value="1"/>
</dbReference>
<dbReference type="PANTHER" id="PTHR38248:SF2">
    <property type="entry name" value="FUNK1 11"/>
    <property type="match status" value="1"/>
</dbReference>
<dbReference type="PANTHER" id="PTHR38248">
    <property type="entry name" value="FUNK1 6"/>
    <property type="match status" value="1"/>
</dbReference>
<dbReference type="InterPro" id="IPR011009">
    <property type="entry name" value="Kinase-like_dom_sf"/>
</dbReference>
<feature type="compositionally biased region" description="Polar residues" evidence="1">
    <location>
        <begin position="696"/>
        <end position="711"/>
    </location>
</feature>
<organism evidence="3 4">
    <name type="scientific">Panaeolus cyanescens</name>
    <dbReference type="NCBI Taxonomy" id="181874"/>
    <lineage>
        <taxon>Eukaryota</taxon>
        <taxon>Fungi</taxon>
        <taxon>Dikarya</taxon>
        <taxon>Basidiomycota</taxon>
        <taxon>Agaricomycotina</taxon>
        <taxon>Agaricomycetes</taxon>
        <taxon>Agaricomycetidae</taxon>
        <taxon>Agaricales</taxon>
        <taxon>Agaricineae</taxon>
        <taxon>Galeropsidaceae</taxon>
        <taxon>Panaeolus</taxon>
    </lineage>
</organism>
<reference evidence="3 4" key="1">
    <citation type="journal article" date="2018" name="Evol. Lett.">
        <title>Horizontal gene cluster transfer increased hallucinogenic mushroom diversity.</title>
        <authorList>
            <person name="Reynolds H.T."/>
            <person name="Vijayakumar V."/>
            <person name="Gluck-Thaler E."/>
            <person name="Korotkin H.B."/>
            <person name="Matheny P.B."/>
            <person name="Slot J.C."/>
        </authorList>
    </citation>
    <scope>NUCLEOTIDE SEQUENCE [LARGE SCALE GENOMIC DNA]</scope>
    <source>
        <strain evidence="3 4">2629</strain>
    </source>
</reference>
<dbReference type="Pfam" id="PF17667">
    <property type="entry name" value="Pkinase_fungal"/>
    <property type="match status" value="1"/>
</dbReference>
<keyword evidence="4" id="KW-1185">Reference proteome</keyword>
<sequence>MSEGVIKGSETDIALGLEQELTQNITPLTAKRAMSILKATVSDKDCARFLKDTKAWSPEGSWKGLPKKAPSHRILASRLHNIVLEIFQYFNHIPNPRKATTQTPTPLAASAPQPERRLHKMLYRRIAVTLKRQPDGLITGTTKHFMPSSKGDSWHRSIAAFDIRTNSERESATDSESWIYDMAYYAQEIFATQRTRQHVYGLVISETHLRIYRFDRCGAVEWPWLNFHDDPTILIRAFLLIGNHDLKTVGVDPTVVFNARNQRQFTMTNNGKISVYTTVSTTFADRLLVDRATMCWVVKDSAGKHYLLKQQFSDVKRPTEGKLLKGVDVPAIAKVYFEQRYEKMSTSRGIRAPFPDTFYDRVMVRSIFDLYGQPIDAAVSRIALLMALHDTISGHRDLWLKHNILHRDISFGNILYAKEENHWKPKIPLQRPHGILIDFDLGIRYDPKQPREKYQVANQTGSTAFQSLNTVGSEIFEQGEAFWTPLHDHTEELESFFWVLYWSTVLFDAPENLTDEQRAYLQEHGSLEEFYEVNEHWENFIVSDWVAAYGYKKDVLREKRDTMAVPKDGWGTAYTELVQSFAKLCNDWSLRKFLAAHNTQVPSTMEESRERAAQDYDTVLNMLLKAMKDLAAEIKAAAPVRPAGKPLREIHQERPIAAPDQQRPIAPSQGINRKRSRELVDETPTDPVTETDVEGSPTSKKGRNGQSSSSP</sequence>
<evidence type="ECO:0000259" key="2">
    <source>
        <dbReference type="Pfam" id="PF17667"/>
    </source>
</evidence>
<feature type="region of interest" description="Disordered" evidence="1">
    <location>
        <begin position="654"/>
        <end position="711"/>
    </location>
</feature>
<comment type="caution">
    <text evidence="3">The sequence shown here is derived from an EMBL/GenBank/DDBJ whole genome shotgun (WGS) entry which is preliminary data.</text>
</comment>
<evidence type="ECO:0000313" key="4">
    <source>
        <dbReference type="Proteomes" id="UP000284842"/>
    </source>
</evidence>
<feature type="compositionally biased region" description="Acidic residues" evidence="1">
    <location>
        <begin position="681"/>
        <end position="693"/>
    </location>
</feature>
<dbReference type="SUPFAM" id="SSF56112">
    <property type="entry name" value="Protein kinase-like (PK-like)"/>
    <property type="match status" value="1"/>
</dbReference>
<feature type="domain" description="Fungal-type protein kinase" evidence="2">
    <location>
        <begin position="148"/>
        <end position="502"/>
    </location>
</feature>
<gene>
    <name evidence="3" type="ORF">CVT24_010128</name>
</gene>
<dbReference type="InParanoid" id="A0A409W9M0"/>
<evidence type="ECO:0000256" key="1">
    <source>
        <dbReference type="SAM" id="MobiDB-lite"/>
    </source>
</evidence>
<dbReference type="OrthoDB" id="5584477at2759"/>
<dbReference type="AlphaFoldDB" id="A0A409W9M0"/>
<name>A0A409W9M0_9AGAR</name>